<accession>A0ABQ0ARC0</accession>
<comment type="caution">
    <text evidence="1">The sequence shown here is derived from an EMBL/GenBank/DDBJ whole genome shotgun (WGS) entry which is preliminary data.</text>
</comment>
<dbReference type="EMBL" id="BAABWU010000022">
    <property type="protein sequence ID" value="GAA6198421.1"/>
    <property type="molecule type" value="Genomic_DNA"/>
</dbReference>
<evidence type="ECO:0000313" key="1">
    <source>
        <dbReference type="EMBL" id="GAA6198421.1"/>
    </source>
</evidence>
<organism evidence="1 2">
    <name type="scientific">Pseudophaeobacter arcticus</name>
    <dbReference type="NCBI Taxonomy" id="385492"/>
    <lineage>
        <taxon>Bacteria</taxon>
        <taxon>Pseudomonadati</taxon>
        <taxon>Pseudomonadota</taxon>
        <taxon>Alphaproteobacteria</taxon>
        <taxon>Rhodobacterales</taxon>
        <taxon>Paracoccaceae</taxon>
        <taxon>Pseudophaeobacter</taxon>
    </lineage>
</organism>
<evidence type="ECO:0000313" key="2">
    <source>
        <dbReference type="Proteomes" id="UP001441944"/>
    </source>
</evidence>
<protein>
    <submittedName>
        <fullName evidence="1">Uncharacterized protein</fullName>
    </submittedName>
</protein>
<proteinExistence type="predicted"/>
<gene>
    <name evidence="1" type="ORF">NBRC116598_38660</name>
</gene>
<reference evidence="1 2" key="1">
    <citation type="submission" date="2024-04" db="EMBL/GenBank/DDBJ databases">
        <title>Draft genome sequence of Pseudophaeobacter arcticus NBRC 116598.</title>
        <authorList>
            <person name="Miyakawa T."/>
            <person name="Kusuya Y."/>
            <person name="Miura T."/>
        </authorList>
    </citation>
    <scope>NUCLEOTIDE SEQUENCE [LARGE SCALE GENOMIC DNA]</scope>
    <source>
        <strain evidence="1 2">SU-CL00105</strain>
    </source>
</reference>
<sequence>MPPIAKDPRQGQGGKSRHQVELGQFKLDLHRPVEEKPEQNIRIDQRRDGDEAEAPSEMKGILDFYQKFFQ</sequence>
<name>A0ABQ0ARC0_9RHOB</name>
<dbReference type="Proteomes" id="UP001441944">
    <property type="component" value="Unassembled WGS sequence"/>
</dbReference>
<keyword evidence="2" id="KW-1185">Reference proteome</keyword>